<proteinExistence type="predicted"/>
<dbReference type="InterPro" id="IPR001296">
    <property type="entry name" value="Glyco_trans_1"/>
</dbReference>
<dbReference type="PANTHER" id="PTHR45947">
    <property type="entry name" value="SULFOQUINOVOSYL TRANSFERASE SQD2"/>
    <property type="match status" value="1"/>
</dbReference>
<reference evidence="2" key="1">
    <citation type="journal article" date="2014" name="Front. Microbiol.">
        <title>High frequency of phylogenetically diverse reductive dehalogenase-homologous genes in deep subseafloor sedimentary metagenomes.</title>
        <authorList>
            <person name="Kawai M."/>
            <person name="Futagami T."/>
            <person name="Toyoda A."/>
            <person name="Takaki Y."/>
            <person name="Nishi S."/>
            <person name="Hori S."/>
            <person name="Arai W."/>
            <person name="Tsubouchi T."/>
            <person name="Morono Y."/>
            <person name="Uchiyama I."/>
            <person name="Ito T."/>
            <person name="Fujiyama A."/>
            <person name="Inagaki F."/>
            <person name="Takami H."/>
        </authorList>
    </citation>
    <scope>NUCLEOTIDE SEQUENCE</scope>
    <source>
        <strain evidence="2">Expedition CK06-06</strain>
    </source>
</reference>
<gene>
    <name evidence="2" type="ORF">S06H3_64704</name>
</gene>
<protein>
    <recommendedName>
        <fullName evidence="1">Glycosyl transferase family 1 domain-containing protein</fullName>
    </recommendedName>
</protein>
<dbReference type="SUPFAM" id="SSF53756">
    <property type="entry name" value="UDP-Glycosyltransferase/glycogen phosphorylase"/>
    <property type="match status" value="1"/>
</dbReference>
<sequence>AIKKELLNNHFSPRRIRVIPNGVDTNKFSPLFQKRKKELREKLNLPYEKIAIFTGRLTEQKGIEVLIRAWGKIINTFPQLHLFIVGEGEERTILEQKAEEFDNIHFLGKRKNI</sequence>
<feature type="non-terminal residue" evidence="2">
    <location>
        <position position="1"/>
    </location>
</feature>
<dbReference type="EMBL" id="BARV01043303">
    <property type="protein sequence ID" value="GAI55698.1"/>
    <property type="molecule type" value="Genomic_DNA"/>
</dbReference>
<dbReference type="AlphaFoldDB" id="X1PIN0"/>
<dbReference type="Pfam" id="PF00534">
    <property type="entry name" value="Glycos_transf_1"/>
    <property type="match status" value="1"/>
</dbReference>
<name>X1PIN0_9ZZZZ</name>
<dbReference type="InterPro" id="IPR050194">
    <property type="entry name" value="Glycosyltransferase_grp1"/>
</dbReference>
<feature type="domain" description="Glycosyl transferase family 1" evidence="1">
    <location>
        <begin position="36"/>
        <end position="110"/>
    </location>
</feature>
<organism evidence="2">
    <name type="scientific">marine sediment metagenome</name>
    <dbReference type="NCBI Taxonomy" id="412755"/>
    <lineage>
        <taxon>unclassified sequences</taxon>
        <taxon>metagenomes</taxon>
        <taxon>ecological metagenomes</taxon>
    </lineage>
</organism>
<dbReference type="Gene3D" id="3.40.50.2000">
    <property type="entry name" value="Glycogen Phosphorylase B"/>
    <property type="match status" value="2"/>
</dbReference>
<evidence type="ECO:0000313" key="2">
    <source>
        <dbReference type="EMBL" id="GAI55698.1"/>
    </source>
</evidence>
<dbReference type="PANTHER" id="PTHR45947:SF3">
    <property type="entry name" value="SULFOQUINOVOSYL TRANSFERASE SQD2"/>
    <property type="match status" value="1"/>
</dbReference>
<evidence type="ECO:0000259" key="1">
    <source>
        <dbReference type="Pfam" id="PF00534"/>
    </source>
</evidence>
<feature type="non-terminal residue" evidence="2">
    <location>
        <position position="113"/>
    </location>
</feature>
<dbReference type="GO" id="GO:0016757">
    <property type="term" value="F:glycosyltransferase activity"/>
    <property type="evidence" value="ECO:0007669"/>
    <property type="project" value="InterPro"/>
</dbReference>
<accession>X1PIN0</accession>
<comment type="caution">
    <text evidence="2">The sequence shown here is derived from an EMBL/GenBank/DDBJ whole genome shotgun (WGS) entry which is preliminary data.</text>
</comment>